<dbReference type="VEuPathDB" id="PiroplasmaDB:BMR1_02g03455"/>
<dbReference type="Gene3D" id="3.40.50.300">
    <property type="entry name" value="P-loop containing nucleotide triphosphate hydrolases"/>
    <property type="match status" value="1"/>
</dbReference>
<dbReference type="EMBL" id="FO082872">
    <property type="protein sequence ID" value="CCF73843.1"/>
    <property type="molecule type" value="Genomic_DNA"/>
</dbReference>
<dbReference type="InterPro" id="IPR027417">
    <property type="entry name" value="P-loop_NTPase"/>
</dbReference>
<organism evidence="6 7">
    <name type="scientific">Babesia microti (strain RI)</name>
    <dbReference type="NCBI Taxonomy" id="1133968"/>
    <lineage>
        <taxon>Eukaryota</taxon>
        <taxon>Sar</taxon>
        <taxon>Alveolata</taxon>
        <taxon>Apicomplexa</taxon>
        <taxon>Aconoidasida</taxon>
        <taxon>Piroplasmida</taxon>
        <taxon>Babesiidae</taxon>
        <taxon>Babesia</taxon>
    </lineage>
</organism>
<dbReference type="AlphaFoldDB" id="I7I8X4"/>
<dbReference type="Proteomes" id="UP000002899">
    <property type="component" value="Chromosome II"/>
</dbReference>
<evidence type="ECO:0000256" key="1">
    <source>
        <dbReference type="ARBA" id="ARBA00005290"/>
    </source>
</evidence>
<comment type="subunit">
    <text evidence="5">Binds to RNA polymerase II (RNAPII).</text>
</comment>
<evidence type="ECO:0000313" key="7">
    <source>
        <dbReference type="Proteomes" id="UP000002899"/>
    </source>
</evidence>
<gene>
    <name evidence="6" type="ORF">BMR1_02g03455</name>
</gene>
<sequence>MFGLVAIGPPGSGKSTFCAGISQALTQLGRNPIIVNLDPHVTPSDLLYEPTIDICDLVDGLIVAKTFELGPNASLIYSIEYLLANFDWLETAILLHKDKYFLFDLPGQIELYTHNTALRSILEKLTKLDLRLVGVNLIDCTLCADSQKYVSALISSLSSQIMLNLPHINVLSKIDLLQHIEDDLLFDIDYYKEVQSLSQLLLGMRVNDGPYRMRNENFIKVLCELVEDFDLISFSTLDIQCKNSVLNIIKLTDRAIGYYIPATSTY</sequence>
<keyword evidence="2 5" id="KW-0547">Nucleotide-binding</keyword>
<dbReference type="PANTHER" id="PTHR21231:SF3">
    <property type="entry name" value="GPN-LOOP GTPASE 2"/>
    <property type="match status" value="1"/>
</dbReference>
<dbReference type="GO" id="GO:0005737">
    <property type="term" value="C:cytoplasm"/>
    <property type="evidence" value="ECO:0007669"/>
    <property type="project" value="TreeGrafter"/>
</dbReference>
<comment type="function">
    <text evidence="5">Small GTPase required for proper localization of RNA polymerase II and III (RNAPII and RNAPIII). May act at an RNAP assembly step prior to nuclear import.</text>
</comment>
<evidence type="ECO:0000256" key="2">
    <source>
        <dbReference type="ARBA" id="ARBA00022741"/>
    </source>
</evidence>
<evidence type="ECO:0000256" key="4">
    <source>
        <dbReference type="ARBA" id="ARBA00023134"/>
    </source>
</evidence>
<dbReference type="Pfam" id="PF03029">
    <property type="entry name" value="ATP_bind_1"/>
    <property type="match status" value="1"/>
</dbReference>
<protein>
    <recommendedName>
        <fullName evidence="5">GPN-loop GTPase 2</fullName>
    </recommendedName>
</protein>
<dbReference type="InterPro" id="IPR004130">
    <property type="entry name" value="Gpn"/>
</dbReference>
<dbReference type="OMA" id="ATHNYFL"/>
<comment type="similarity">
    <text evidence="1 5">Belongs to the GPN-loop GTPase family.</text>
</comment>
<keyword evidence="7" id="KW-1185">Reference proteome</keyword>
<evidence type="ECO:0000313" key="6">
    <source>
        <dbReference type="EMBL" id="CCF73843.1"/>
    </source>
</evidence>
<keyword evidence="4 5" id="KW-0342">GTP-binding</keyword>
<dbReference type="PANTHER" id="PTHR21231">
    <property type="entry name" value="XPA-BINDING PROTEIN 1-RELATED"/>
    <property type="match status" value="1"/>
</dbReference>
<reference evidence="6 7" key="2">
    <citation type="journal article" date="2013" name="PLoS ONE">
        <title>Whole genome mapping and re-organization of the nuclear and mitochondrial genomes of Babesia microti isolates.</title>
        <authorList>
            <person name="Cornillot E."/>
            <person name="Dassouli A."/>
            <person name="Garg A."/>
            <person name="Pachikara N."/>
            <person name="Randazzo S."/>
            <person name="Depoix D."/>
            <person name="Carcy B."/>
            <person name="Delbecq S."/>
            <person name="Frutos R."/>
            <person name="Silva J.C."/>
            <person name="Sutton R."/>
            <person name="Krause P.J."/>
            <person name="Mamoun C.B."/>
        </authorList>
    </citation>
    <scope>NUCLEOTIDE SEQUENCE [LARGE SCALE GENOMIC DNA]</scope>
    <source>
        <strain evidence="6 7">RI</strain>
    </source>
</reference>
<dbReference type="FunFam" id="3.40.50.300:FF:000338">
    <property type="entry name" value="GPN-loop GTPase 2"/>
    <property type="match status" value="1"/>
</dbReference>
<dbReference type="RefSeq" id="XP_012648452.1">
    <property type="nucleotide sequence ID" value="XM_012792998.1"/>
</dbReference>
<dbReference type="GO" id="GO:0003924">
    <property type="term" value="F:GTPase activity"/>
    <property type="evidence" value="ECO:0007669"/>
    <property type="project" value="TreeGrafter"/>
</dbReference>
<dbReference type="KEGG" id="bmic:BMR1_02g03455"/>
<dbReference type="OrthoDB" id="5839at2759"/>
<dbReference type="GeneID" id="24424473"/>
<accession>I7I8X4</accession>
<proteinExistence type="inferred from homology"/>
<dbReference type="GO" id="GO:0005525">
    <property type="term" value="F:GTP binding"/>
    <property type="evidence" value="ECO:0007669"/>
    <property type="project" value="UniProtKB-KW"/>
</dbReference>
<name>I7I8X4_BABMR</name>
<reference evidence="6 7" key="3">
    <citation type="journal article" date="2016" name="Sci. Rep.">
        <title>Genome-wide diversity and gene expression profiling of Babesia microti isolates identify polymorphic genes that mediate host-pathogen interactions.</title>
        <authorList>
            <person name="Silva J.C."/>
            <person name="Cornillot E."/>
            <person name="McCracken C."/>
            <person name="Usmani-Brown S."/>
            <person name="Dwivedi A."/>
            <person name="Ifeonu O.O."/>
            <person name="Crabtree J."/>
            <person name="Gotia H.T."/>
            <person name="Virji A.Z."/>
            <person name="Reynes C."/>
            <person name="Colinge J."/>
            <person name="Kumar V."/>
            <person name="Lawres L."/>
            <person name="Pazzi J.E."/>
            <person name="Pablo J.V."/>
            <person name="Hung C."/>
            <person name="Brancato J."/>
            <person name="Kumari P."/>
            <person name="Orvis J."/>
            <person name="Tretina K."/>
            <person name="Chibucos M."/>
            <person name="Ott S."/>
            <person name="Sadzewicz L."/>
            <person name="Sengamalay N."/>
            <person name="Shetty A.C."/>
            <person name="Su Q."/>
            <person name="Tallon L."/>
            <person name="Fraser C.M."/>
            <person name="Frutos R."/>
            <person name="Molina D.M."/>
            <person name="Krause P.J."/>
            <person name="Ben Mamoun C."/>
        </authorList>
    </citation>
    <scope>NUCLEOTIDE SEQUENCE [LARGE SCALE GENOMIC DNA]</scope>
    <source>
        <strain evidence="6 7">RI</strain>
    </source>
</reference>
<evidence type="ECO:0000256" key="5">
    <source>
        <dbReference type="RuleBase" id="RU365059"/>
    </source>
</evidence>
<keyword evidence="3 5" id="KW-0378">Hydrolase</keyword>
<dbReference type="SUPFAM" id="SSF52540">
    <property type="entry name" value="P-loop containing nucleoside triphosphate hydrolases"/>
    <property type="match status" value="1"/>
</dbReference>
<reference evidence="6 7" key="1">
    <citation type="journal article" date="2012" name="Nucleic Acids Res.">
        <title>Sequencing of the smallest Apicomplexan genome from the human pathogen Babesia microti.</title>
        <authorList>
            <person name="Cornillot E."/>
            <person name="Hadj-Kaddour K."/>
            <person name="Dassouli A."/>
            <person name="Noel B."/>
            <person name="Ranwez V."/>
            <person name="Vacherie B."/>
            <person name="Augagneur Y."/>
            <person name="Bres V."/>
            <person name="Duclos A."/>
            <person name="Randazzo S."/>
            <person name="Carcy B."/>
            <person name="Debierre-Grockiego F."/>
            <person name="Delbecq S."/>
            <person name="Moubri-Menage K."/>
            <person name="Shams-Eldin H."/>
            <person name="Usmani-Brown S."/>
            <person name="Bringaud F."/>
            <person name="Wincker P."/>
            <person name="Vivares C.P."/>
            <person name="Schwarz R.T."/>
            <person name="Schetters T.P."/>
            <person name="Krause P.J."/>
            <person name="Gorenflot A."/>
            <person name="Berry V."/>
            <person name="Barbe V."/>
            <person name="Ben Mamoun C."/>
        </authorList>
    </citation>
    <scope>NUCLEOTIDE SEQUENCE [LARGE SCALE GENOMIC DNA]</scope>
    <source>
        <strain evidence="6 7">RI</strain>
    </source>
</reference>
<evidence type="ECO:0000256" key="3">
    <source>
        <dbReference type="ARBA" id="ARBA00022801"/>
    </source>
</evidence>